<dbReference type="InterPro" id="IPR010354">
    <property type="entry name" value="Oleate_hydratase"/>
</dbReference>
<accession>A0A9P9AEW1</accession>
<dbReference type="EMBL" id="JAGPYM010000056">
    <property type="protein sequence ID" value="KAH6871343.1"/>
    <property type="molecule type" value="Genomic_DNA"/>
</dbReference>
<dbReference type="PANTHER" id="PTHR37417:SF3">
    <property type="entry name" value="MYOSIN-CROSSREACTIVE PROTEIN"/>
    <property type="match status" value="1"/>
</dbReference>
<name>A0A9P9AEW1_9HYPO</name>
<dbReference type="AlphaFoldDB" id="A0A9P9AEW1"/>
<proteinExistence type="predicted"/>
<dbReference type="GO" id="GO:0050151">
    <property type="term" value="F:oleate hydratase activity"/>
    <property type="evidence" value="ECO:0007669"/>
    <property type="project" value="InterPro"/>
</dbReference>
<keyword evidence="3" id="KW-1185">Reference proteome</keyword>
<evidence type="ECO:0000256" key="1">
    <source>
        <dbReference type="SAM" id="MobiDB-lite"/>
    </source>
</evidence>
<comment type="caution">
    <text evidence="2">The sequence shown here is derived from an EMBL/GenBank/DDBJ whole genome shotgun (WGS) entry which is preliminary data.</text>
</comment>
<dbReference type="PANTHER" id="PTHR37417">
    <property type="entry name" value="67 KDA MYOSIN-CROSS-REACTIVE ANTIGEN FAMILY PROTEIN (AFU_ORTHOLOGUE AFUA_5G09970)"/>
    <property type="match status" value="1"/>
</dbReference>
<organism evidence="2 3">
    <name type="scientific">Thelonectria olida</name>
    <dbReference type="NCBI Taxonomy" id="1576542"/>
    <lineage>
        <taxon>Eukaryota</taxon>
        <taxon>Fungi</taxon>
        <taxon>Dikarya</taxon>
        <taxon>Ascomycota</taxon>
        <taxon>Pezizomycotina</taxon>
        <taxon>Sordariomycetes</taxon>
        <taxon>Hypocreomycetidae</taxon>
        <taxon>Hypocreales</taxon>
        <taxon>Nectriaceae</taxon>
        <taxon>Thelonectria</taxon>
    </lineage>
</organism>
<feature type="compositionally biased region" description="Basic and acidic residues" evidence="1">
    <location>
        <begin position="15"/>
        <end position="24"/>
    </location>
</feature>
<protein>
    <submittedName>
        <fullName evidence="2">Uncharacterized protein</fullName>
    </submittedName>
</protein>
<evidence type="ECO:0000313" key="3">
    <source>
        <dbReference type="Proteomes" id="UP000777438"/>
    </source>
</evidence>
<dbReference type="Pfam" id="PF06100">
    <property type="entry name" value="MCRA"/>
    <property type="match status" value="1"/>
</dbReference>
<reference evidence="2 3" key="1">
    <citation type="journal article" date="2021" name="Nat. Commun.">
        <title>Genetic determinants of endophytism in the Arabidopsis root mycobiome.</title>
        <authorList>
            <person name="Mesny F."/>
            <person name="Miyauchi S."/>
            <person name="Thiergart T."/>
            <person name="Pickel B."/>
            <person name="Atanasova L."/>
            <person name="Karlsson M."/>
            <person name="Huettel B."/>
            <person name="Barry K.W."/>
            <person name="Haridas S."/>
            <person name="Chen C."/>
            <person name="Bauer D."/>
            <person name="Andreopoulos W."/>
            <person name="Pangilinan J."/>
            <person name="LaButti K."/>
            <person name="Riley R."/>
            <person name="Lipzen A."/>
            <person name="Clum A."/>
            <person name="Drula E."/>
            <person name="Henrissat B."/>
            <person name="Kohler A."/>
            <person name="Grigoriev I.V."/>
            <person name="Martin F.M."/>
            <person name="Hacquard S."/>
        </authorList>
    </citation>
    <scope>NUCLEOTIDE SEQUENCE [LARGE SCALE GENOMIC DNA]</scope>
    <source>
        <strain evidence="2 3">MPI-CAGE-CH-0241</strain>
    </source>
</reference>
<dbReference type="Gene3D" id="3.50.50.60">
    <property type="entry name" value="FAD/NAD(P)-binding domain"/>
    <property type="match status" value="1"/>
</dbReference>
<dbReference type="OrthoDB" id="10535675at2759"/>
<evidence type="ECO:0000313" key="2">
    <source>
        <dbReference type="EMBL" id="KAH6871343.1"/>
    </source>
</evidence>
<dbReference type="GO" id="GO:0071949">
    <property type="term" value="F:FAD binding"/>
    <property type="evidence" value="ECO:0007669"/>
    <property type="project" value="InterPro"/>
</dbReference>
<dbReference type="GO" id="GO:0006631">
    <property type="term" value="P:fatty acid metabolic process"/>
    <property type="evidence" value="ECO:0007669"/>
    <property type="project" value="InterPro"/>
</dbReference>
<dbReference type="InterPro" id="IPR036188">
    <property type="entry name" value="FAD/NAD-bd_sf"/>
</dbReference>
<gene>
    <name evidence="2" type="ORF">B0T10DRAFT_568388</name>
</gene>
<dbReference type="Proteomes" id="UP000777438">
    <property type="component" value="Unassembled WGS sequence"/>
</dbReference>
<sequence length="120" mass="13520">MYSSSGNYEAFARPPKPESTENKRTWIVGSGLSTAAFLVRDAQMPGKKITILEELHLPGSALDGLKFYWLNKRDPNFSLQRATIERGQDAGTGKLFTLNEKAQKEMIKLFLVARKEVEGW</sequence>
<feature type="region of interest" description="Disordered" evidence="1">
    <location>
        <begin position="1"/>
        <end position="24"/>
    </location>
</feature>